<dbReference type="Proteomes" id="UP000463051">
    <property type="component" value="Unassembled WGS sequence"/>
</dbReference>
<evidence type="ECO:0000256" key="4">
    <source>
        <dbReference type="ARBA" id="ARBA00022475"/>
    </source>
</evidence>
<dbReference type="CDD" id="cd06225">
    <property type="entry name" value="HAMP"/>
    <property type="match status" value="1"/>
</dbReference>
<comment type="catalytic activity">
    <reaction evidence="1">
        <text>ATP + protein L-histidine = ADP + protein N-phospho-L-histidine.</text>
        <dbReference type="EC" id="2.7.13.3"/>
    </reaction>
</comment>
<feature type="transmembrane region" description="Helical" evidence="12">
    <location>
        <begin position="133"/>
        <end position="156"/>
    </location>
</feature>
<keyword evidence="7" id="KW-0547">Nucleotide-binding</keyword>
<evidence type="ECO:0000256" key="9">
    <source>
        <dbReference type="ARBA" id="ARBA00022840"/>
    </source>
</evidence>
<dbReference type="EMBL" id="WJXB01000016">
    <property type="protein sequence ID" value="MRN56738.1"/>
    <property type="molecule type" value="Genomic_DNA"/>
</dbReference>
<evidence type="ECO:0000256" key="8">
    <source>
        <dbReference type="ARBA" id="ARBA00022777"/>
    </source>
</evidence>
<organism evidence="15 16">
    <name type="scientific">Paenibacillus monticola</name>
    <dbReference type="NCBI Taxonomy" id="2666075"/>
    <lineage>
        <taxon>Bacteria</taxon>
        <taxon>Bacillati</taxon>
        <taxon>Bacillota</taxon>
        <taxon>Bacilli</taxon>
        <taxon>Bacillales</taxon>
        <taxon>Paenibacillaceae</taxon>
        <taxon>Paenibacillus</taxon>
    </lineage>
</organism>
<evidence type="ECO:0000256" key="5">
    <source>
        <dbReference type="ARBA" id="ARBA00022553"/>
    </source>
</evidence>
<keyword evidence="8" id="KW-0418">Kinase</keyword>
<dbReference type="Gene3D" id="6.10.340.10">
    <property type="match status" value="1"/>
</dbReference>
<dbReference type="Gene3D" id="1.10.287.130">
    <property type="match status" value="1"/>
</dbReference>
<evidence type="ECO:0000256" key="6">
    <source>
        <dbReference type="ARBA" id="ARBA00022679"/>
    </source>
</evidence>
<dbReference type="GO" id="GO:0005524">
    <property type="term" value="F:ATP binding"/>
    <property type="evidence" value="ECO:0007669"/>
    <property type="project" value="UniProtKB-KW"/>
</dbReference>
<dbReference type="PROSITE" id="PS50109">
    <property type="entry name" value="HIS_KIN"/>
    <property type="match status" value="1"/>
</dbReference>
<evidence type="ECO:0000259" key="13">
    <source>
        <dbReference type="PROSITE" id="PS50109"/>
    </source>
</evidence>
<evidence type="ECO:0000256" key="11">
    <source>
        <dbReference type="ARBA" id="ARBA00023136"/>
    </source>
</evidence>
<dbReference type="PROSITE" id="PS50885">
    <property type="entry name" value="HAMP"/>
    <property type="match status" value="1"/>
</dbReference>
<keyword evidence="12" id="KW-1133">Transmembrane helix</keyword>
<dbReference type="InterPro" id="IPR003660">
    <property type="entry name" value="HAMP_dom"/>
</dbReference>
<evidence type="ECO:0000256" key="3">
    <source>
        <dbReference type="ARBA" id="ARBA00012438"/>
    </source>
</evidence>
<accession>A0A7X2L4V1</accession>
<proteinExistence type="predicted"/>
<dbReference type="GO" id="GO:0004721">
    <property type="term" value="F:phosphoprotein phosphatase activity"/>
    <property type="evidence" value="ECO:0007669"/>
    <property type="project" value="TreeGrafter"/>
</dbReference>
<evidence type="ECO:0000259" key="14">
    <source>
        <dbReference type="PROSITE" id="PS50885"/>
    </source>
</evidence>
<name>A0A7X2L4V1_9BACL</name>
<dbReference type="SMART" id="SM00304">
    <property type="entry name" value="HAMP"/>
    <property type="match status" value="1"/>
</dbReference>
<dbReference type="InterPro" id="IPR003661">
    <property type="entry name" value="HisK_dim/P_dom"/>
</dbReference>
<sequence length="444" mass="50638">MKNRGIFIKVFTYTIISILLLVGVTAALFSQQFMSFYRTAQARQIVASYQPLVERIQRNHNHDIAELARRFHENNQSYEFYIVDKDGGSIYATPNADTSDRFDGDFFYVVHNDKNFSIIAQNKTGLESFYRDLIVRAIAVFAIMLALCLICAFVFARQMTKPIKRLADSAERMTHLEEVPPPFERKDELGTLARDVYSMYVKLKDTITKLEKEILRERELEETQRYFFSAASHELKTPIAATSILLEGMLGNVGDYKDHPKYLRECMKMMDAQDKIISEILEIVNLSNGKIAPIPEKLDVRHTVFEILPDFQILTEANGQHIVTDIPDGQTSLSDPKMLQKALSNILLNAVQNTPKGGEIRIWSEPVAEQYRLCVLNTGAKIDDAVLPKLYDPFYRVDQARSRKSGRSGLGLTIVRKTLEAMNIDFTLENTSDGVLFWMNLPKA</sequence>
<dbReference type="SUPFAM" id="SSF55874">
    <property type="entry name" value="ATPase domain of HSP90 chaperone/DNA topoisomerase II/histidine kinase"/>
    <property type="match status" value="1"/>
</dbReference>
<dbReference type="GO" id="GO:0005886">
    <property type="term" value="C:plasma membrane"/>
    <property type="evidence" value="ECO:0007669"/>
    <property type="project" value="UniProtKB-SubCell"/>
</dbReference>
<evidence type="ECO:0000256" key="7">
    <source>
        <dbReference type="ARBA" id="ARBA00022741"/>
    </source>
</evidence>
<keyword evidence="4" id="KW-1003">Cell membrane</keyword>
<feature type="domain" description="HAMP" evidence="14">
    <location>
        <begin position="157"/>
        <end position="208"/>
    </location>
</feature>
<comment type="caution">
    <text evidence="15">The sequence shown here is derived from an EMBL/GenBank/DDBJ whole genome shotgun (WGS) entry which is preliminary data.</text>
</comment>
<evidence type="ECO:0000256" key="12">
    <source>
        <dbReference type="SAM" id="Phobius"/>
    </source>
</evidence>
<dbReference type="RefSeq" id="WP_154122245.1">
    <property type="nucleotide sequence ID" value="NZ_WJXB01000016.1"/>
</dbReference>
<dbReference type="InterPro" id="IPR036097">
    <property type="entry name" value="HisK_dim/P_sf"/>
</dbReference>
<keyword evidence="5" id="KW-0597">Phosphoprotein</keyword>
<feature type="transmembrane region" description="Helical" evidence="12">
    <location>
        <begin position="6"/>
        <end position="29"/>
    </location>
</feature>
<dbReference type="PRINTS" id="PR00344">
    <property type="entry name" value="BCTRLSENSOR"/>
</dbReference>
<keyword evidence="9" id="KW-0067">ATP-binding</keyword>
<gene>
    <name evidence="15" type="ORF">GJB61_27705</name>
</gene>
<dbReference type="GO" id="GO:0000155">
    <property type="term" value="F:phosphorelay sensor kinase activity"/>
    <property type="evidence" value="ECO:0007669"/>
    <property type="project" value="InterPro"/>
</dbReference>
<evidence type="ECO:0000256" key="10">
    <source>
        <dbReference type="ARBA" id="ARBA00023012"/>
    </source>
</evidence>
<evidence type="ECO:0000313" key="15">
    <source>
        <dbReference type="EMBL" id="MRN56738.1"/>
    </source>
</evidence>
<dbReference type="CDD" id="cd00082">
    <property type="entry name" value="HisKA"/>
    <property type="match status" value="1"/>
</dbReference>
<dbReference type="InterPro" id="IPR005467">
    <property type="entry name" value="His_kinase_dom"/>
</dbReference>
<dbReference type="SMART" id="SM00388">
    <property type="entry name" value="HisKA"/>
    <property type="match status" value="1"/>
</dbReference>
<dbReference type="SUPFAM" id="SSF158472">
    <property type="entry name" value="HAMP domain-like"/>
    <property type="match status" value="1"/>
</dbReference>
<dbReference type="InterPro" id="IPR050351">
    <property type="entry name" value="BphY/WalK/GraS-like"/>
</dbReference>
<dbReference type="PANTHER" id="PTHR45453:SF3">
    <property type="entry name" value="HISTIDINE KINASE"/>
    <property type="match status" value="1"/>
</dbReference>
<dbReference type="Pfam" id="PF02518">
    <property type="entry name" value="HATPase_c"/>
    <property type="match status" value="1"/>
</dbReference>
<dbReference type="Pfam" id="PF00672">
    <property type="entry name" value="HAMP"/>
    <property type="match status" value="1"/>
</dbReference>
<keyword evidence="11 12" id="KW-0472">Membrane</keyword>
<protein>
    <recommendedName>
        <fullName evidence="3">histidine kinase</fullName>
        <ecNumber evidence="3">2.7.13.3</ecNumber>
    </recommendedName>
</protein>
<comment type="subcellular location">
    <subcellularLocation>
        <location evidence="2">Cell membrane</location>
        <topology evidence="2">Multi-pass membrane protein</topology>
    </subcellularLocation>
</comment>
<dbReference type="InterPro" id="IPR003594">
    <property type="entry name" value="HATPase_dom"/>
</dbReference>
<dbReference type="AlphaFoldDB" id="A0A7X2L4V1"/>
<evidence type="ECO:0000256" key="2">
    <source>
        <dbReference type="ARBA" id="ARBA00004651"/>
    </source>
</evidence>
<dbReference type="Pfam" id="PF00512">
    <property type="entry name" value="HisKA"/>
    <property type="match status" value="1"/>
</dbReference>
<dbReference type="SMART" id="SM00387">
    <property type="entry name" value="HATPase_c"/>
    <property type="match status" value="1"/>
</dbReference>
<keyword evidence="12" id="KW-0812">Transmembrane</keyword>
<keyword evidence="16" id="KW-1185">Reference proteome</keyword>
<evidence type="ECO:0000313" key="16">
    <source>
        <dbReference type="Proteomes" id="UP000463051"/>
    </source>
</evidence>
<evidence type="ECO:0000256" key="1">
    <source>
        <dbReference type="ARBA" id="ARBA00000085"/>
    </source>
</evidence>
<dbReference type="GO" id="GO:0016036">
    <property type="term" value="P:cellular response to phosphate starvation"/>
    <property type="evidence" value="ECO:0007669"/>
    <property type="project" value="TreeGrafter"/>
</dbReference>
<keyword evidence="10" id="KW-0902">Two-component regulatory system</keyword>
<dbReference type="EC" id="2.7.13.3" evidence="3"/>
<dbReference type="Gene3D" id="3.30.565.10">
    <property type="entry name" value="Histidine kinase-like ATPase, C-terminal domain"/>
    <property type="match status" value="1"/>
</dbReference>
<dbReference type="InterPro" id="IPR036890">
    <property type="entry name" value="HATPase_C_sf"/>
</dbReference>
<reference evidence="15 16" key="1">
    <citation type="submission" date="2019-11" db="EMBL/GenBank/DDBJ databases">
        <title>Paenibacillus monticola sp. nov., a novel PGPR strain isolated from mountain sample in China.</title>
        <authorList>
            <person name="Zhao Q."/>
            <person name="Li H.-P."/>
            <person name="Zhang J.-L."/>
        </authorList>
    </citation>
    <scope>NUCLEOTIDE SEQUENCE [LARGE SCALE GENOMIC DNA]</scope>
    <source>
        <strain evidence="15 16">LC-T2</strain>
    </source>
</reference>
<feature type="domain" description="Histidine kinase" evidence="13">
    <location>
        <begin position="230"/>
        <end position="444"/>
    </location>
</feature>
<dbReference type="PANTHER" id="PTHR45453">
    <property type="entry name" value="PHOSPHATE REGULON SENSOR PROTEIN PHOR"/>
    <property type="match status" value="1"/>
</dbReference>
<dbReference type="InterPro" id="IPR004358">
    <property type="entry name" value="Sig_transdc_His_kin-like_C"/>
</dbReference>
<dbReference type="SUPFAM" id="SSF47384">
    <property type="entry name" value="Homodimeric domain of signal transducing histidine kinase"/>
    <property type="match status" value="1"/>
</dbReference>
<keyword evidence="6" id="KW-0808">Transferase</keyword>